<protein>
    <submittedName>
        <fullName evidence="1">Uncharacterized protein</fullName>
    </submittedName>
</protein>
<organism evidence="1 2">
    <name type="scientific">Juglans regia</name>
    <name type="common">English walnut</name>
    <dbReference type="NCBI Taxonomy" id="51240"/>
    <lineage>
        <taxon>Eukaryota</taxon>
        <taxon>Viridiplantae</taxon>
        <taxon>Streptophyta</taxon>
        <taxon>Embryophyta</taxon>
        <taxon>Tracheophyta</taxon>
        <taxon>Spermatophyta</taxon>
        <taxon>Magnoliopsida</taxon>
        <taxon>eudicotyledons</taxon>
        <taxon>Gunneridae</taxon>
        <taxon>Pentapetalae</taxon>
        <taxon>rosids</taxon>
        <taxon>fabids</taxon>
        <taxon>Fagales</taxon>
        <taxon>Juglandaceae</taxon>
        <taxon>Juglans</taxon>
    </lineage>
</organism>
<evidence type="ECO:0000313" key="2">
    <source>
        <dbReference type="Proteomes" id="UP000619265"/>
    </source>
</evidence>
<comment type="caution">
    <text evidence="1">The sequence shown here is derived from an EMBL/GenBank/DDBJ whole genome shotgun (WGS) entry which is preliminary data.</text>
</comment>
<sequence length="189" mass="21771">MHDLLEDMGKEIVRQESPKELGKRSRLWFYKDVFEVLEKNKGTEQIEGILIDLNQLWEDEDILEDGDMINLPWDDDNMICLGSEVFAKMERLRILIVKIDSEIYLSIKSGLNYLSNELRVLDWPECSLELLPSSFHGEKLVDFNIRNGNIRDLGTGLQSKNLTSIDLSWCLNLTNISDLSSCSNLEVDC</sequence>
<proteinExistence type="predicted"/>
<name>A0A833X8U7_JUGRE</name>
<dbReference type="Proteomes" id="UP000619265">
    <property type="component" value="Unassembled WGS sequence"/>
</dbReference>
<reference evidence="1" key="2">
    <citation type="submission" date="2020-03" db="EMBL/GenBank/DDBJ databases">
        <title>Walnut 2.0.</title>
        <authorList>
            <person name="Marrano A."/>
            <person name="Britton M."/>
            <person name="Zimin A.V."/>
            <person name="Zaini P.A."/>
            <person name="Workman R."/>
            <person name="Puiu D."/>
            <person name="Bianco L."/>
            <person name="Allen B.J."/>
            <person name="Troggio M."/>
            <person name="Leslie C.A."/>
            <person name="Timp W."/>
            <person name="Dendekar A."/>
            <person name="Salzberg S.L."/>
            <person name="Neale D.B."/>
        </authorList>
    </citation>
    <scope>NUCLEOTIDE SEQUENCE</scope>
    <source>
        <tissue evidence="1">Leaves</tissue>
    </source>
</reference>
<dbReference type="PANTHER" id="PTHR11017">
    <property type="entry name" value="LEUCINE-RICH REPEAT-CONTAINING PROTEIN"/>
    <property type="match status" value="1"/>
</dbReference>
<dbReference type="AlphaFoldDB" id="A0A833X8U7"/>
<dbReference type="Gene3D" id="3.80.10.10">
    <property type="entry name" value="Ribonuclease Inhibitor"/>
    <property type="match status" value="1"/>
</dbReference>
<dbReference type="InterPro" id="IPR032675">
    <property type="entry name" value="LRR_dom_sf"/>
</dbReference>
<gene>
    <name evidence="1" type="ORF">F2P56_027009</name>
</gene>
<dbReference type="Gramene" id="Jr12_07390_p4">
    <property type="protein sequence ID" value="cds.Jr12_07390_p4"/>
    <property type="gene ID" value="Jr12_07390"/>
</dbReference>
<dbReference type="PANTHER" id="PTHR11017:SF570">
    <property type="entry name" value="DISEASE RESISTANCE PROTEIN (TIR-NBS CLASS)-RELATED"/>
    <property type="match status" value="1"/>
</dbReference>
<dbReference type="InterPro" id="IPR044974">
    <property type="entry name" value="Disease_R_plants"/>
</dbReference>
<dbReference type="SUPFAM" id="SSF52058">
    <property type="entry name" value="L domain-like"/>
    <property type="match status" value="1"/>
</dbReference>
<dbReference type="GO" id="GO:0006952">
    <property type="term" value="P:defense response"/>
    <property type="evidence" value="ECO:0007669"/>
    <property type="project" value="InterPro"/>
</dbReference>
<dbReference type="EMBL" id="LIHL02000012">
    <property type="protein sequence ID" value="KAF5451960.1"/>
    <property type="molecule type" value="Genomic_DNA"/>
</dbReference>
<accession>A0A833X8U7</accession>
<reference evidence="1" key="1">
    <citation type="submission" date="2015-10" db="EMBL/GenBank/DDBJ databases">
        <authorList>
            <person name="Martinez-Garcia P.J."/>
            <person name="Crepeau M.W."/>
            <person name="Puiu D."/>
            <person name="Gonzalez-Ibeas D."/>
            <person name="Whalen J."/>
            <person name="Stevens K."/>
            <person name="Paul R."/>
            <person name="Butterfield T."/>
            <person name="Britton M."/>
            <person name="Reagan R."/>
            <person name="Chakraborty S."/>
            <person name="Walawage S.L."/>
            <person name="Vasquez-Gross H.A."/>
            <person name="Cardeno C."/>
            <person name="Famula R."/>
            <person name="Pratt K."/>
            <person name="Kuruganti S."/>
            <person name="Aradhya M.K."/>
            <person name="Leslie C.A."/>
            <person name="Dandekar A.M."/>
            <person name="Salzberg S.L."/>
            <person name="Wegrzyn J.L."/>
            <person name="Langley C.H."/>
            <person name="Neale D.B."/>
        </authorList>
    </citation>
    <scope>NUCLEOTIDE SEQUENCE</scope>
    <source>
        <tissue evidence="1">Leaves</tissue>
    </source>
</reference>
<evidence type="ECO:0000313" key="1">
    <source>
        <dbReference type="EMBL" id="KAF5451960.1"/>
    </source>
</evidence>